<reference evidence="2 3" key="1">
    <citation type="submission" date="2021-01" db="EMBL/GenBank/DDBJ databases">
        <title>Whole genome shotgun sequence of Actinoplanes couchii NBRC 106145.</title>
        <authorList>
            <person name="Komaki H."/>
            <person name="Tamura T."/>
        </authorList>
    </citation>
    <scope>NUCLEOTIDE SEQUENCE [LARGE SCALE GENOMIC DNA]</scope>
    <source>
        <strain evidence="2 3">NBRC 106145</strain>
    </source>
</reference>
<gene>
    <name evidence="2" type="ORF">Aco03nite_099760</name>
</gene>
<dbReference type="Gene3D" id="3.40.50.150">
    <property type="entry name" value="Vaccinia Virus protein VP39"/>
    <property type="match status" value="1"/>
</dbReference>
<evidence type="ECO:0000313" key="2">
    <source>
        <dbReference type="EMBL" id="GID61572.1"/>
    </source>
</evidence>
<keyword evidence="3" id="KW-1185">Reference proteome</keyword>
<dbReference type="RefSeq" id="WP_203809675.1">
    <property type="nucleotide sequence ID" value="NZ_BAAAQE010000021.1"/>
</dbReference>
<feature type="compositionally biased region" description="Acidic residues" evidence="1">
    <location>
        <begin position="122"/>
        <end position="131"/>
    </location>
</feature>
<dbReference type="EMBL" id="BOMG01000130">
    <property type="protein sequence ID" value="GID61572.1"/>
    <property type="molecule type" value="Genomic_DNA"/>
</dbReference>
<feature type="region of interest" description="Disordered" evidence="1">
    <location>
        <begin position="1"/>
        <end position="34"/>
    </location>
</feature>
<dbReference type="InterPro" id="IPR029063">
    <property type="entry name" value="SAM-dependent_MTases_sf"/>
</dbReference>
<comment type="caution">
    <text evidence="2">The sequence shown here is derived from an EMBL/GenBank/DDBJ whole genome shotgun (WGS) entry which is preliminary data.</text>
</comment>
<organism evidence="2 3">
    <name type="scientific">Actinoplanes couchii</name>
    <dbReference type="NCBI Taxonomy" id="403638"/>
    <lineage>
        <taxon>Bacteria</taxon>
        <taxon>Bacillati</taxon>
        <taxon>Actinomycetota</taxon>
        <taxon>Actinomycetes</taxon>
        <taxon>Micromonosporales</taxon>
        <taxon>Micromonosporaceae</taxon>
        <taxon>Actinoplanes</taxon>
    </lineage>
</organism>
<feature type="region of interest" description="Disordered" evidence="1">
    <location>
        <begin position="106"/>
        <end position="160"/>
    </location>
</feature>
<feature type="compositionally biased region" description="Low complexity" evidence="1">
    <location>
        <begin position="106"/>
        <end position="121"/>
    </location>
</feature>
<proteinExistence type="predicted"/>
<dbReference type="Proteomes" id="UP000612282">
    <property type="component" value="Unassembled WGS sequence"/>
</dbReference>
<evidence type="ECO:0000256" key="1">
    <source>
        <dbReference type="SAM" id="MobiDB-lite"/>
    </source>
</evidence>
<dbReference type="SUPFAM" id="SSF53335">
    <property type="entry name" value="S-adenosyl-L-methionine-dependent methyltransferases"/>
    <property type="match status" value="1"/>
</dbReference>
<evidence type="ECO:0000313" key="3">
    <source>
        <dbReference type="Proteomes" id="UP000612282"/>
    </source>
</evidence>
<evidence type="ECO:0008006" key="4">
    <source>
        <dbReference type="Google" id="ProtNLM"/>
    </source>
</evidence>
<name>A0ABQ3XSS8_9ACTN</name>
<accession>A0ABQ3XSS8</accession>
<sequence length="295" mass="29921">MGTHFTPKPAATSGTTHDDSPLGSPDLTGGTPPVPITVWRTARTTDDTPGVIGARLAARIVSAYSQAGEAVVDLTDGHALTAACAKGGRHHHAAVFAETAVTVAEATEPAGTTADPVTVPDDAADGDEPDGLDGWFGDDLTDPLPPYTSTSAPAAGDGPPEGRTSLVVANWPLHTEQVSNQARLAGLLTGCGRLLRPGGCLVLVVGAGDQVTPVPEDFTGVVGAAAGAGLGYLQHIVAVTATTDGDRFTYYATGDDLLDLADTATAGGQHWYLHLRVNSDLLVFLACPTTGGARA</sequence>
<protein>
    <recommendedName>
        <fullName evidence="4">Class I SAM-dependent methyltransferase</fullName>
    </recommendedName>
</protein>